<dbReference type="EMBL" id="JAWLNX010000026">
    <property type="protein sequence ID" value="MEB3371281.1"/>
    <property type="molecule type" value="Genomic_DNA"/>
</dbReference>
<reference evidence="2 3" key="1">
    <citation type="submission" date="2023-10" db="EMBL/GenBank/DDBJ databases">
        <title>Saccharopolyspora sp. nov., isolated from mangrove soil.</title>
        <authorList>
            <person name="Lu Y."/>
            <person name="Liu W."/>
        </authorList>
    </citation>
    <scope>NUCLEOTIDE SEQUENCE [LARGE SCALE GENOMIC DNA]</scope>
    <source>
        <strain evidence="2 3">S2-29</strain>
    </source>
</reference>
<feature type="region of interest" description="Disordered" evidence="1">
    <location>
        <begin position="62"/>
        <end position="88"/>
    </location>
</feature>
<feature type="compositionally biased region" description="Basic and acidic residues" evidence="1">
    <location>
        <begin position="62"/>
        <end position="76"/>
    </location>
</feature>
<dbReference type="RefSeq" id="WP_324268717.1">
    <property type="nucleotide sequence ID" value="NZ_JAWLNX010000026.1"/>
</dbReference>
<protein>
    <submittedName>
        <fullName evidence="2">Uncharacterized protein</fullName>
    </submittedName>
</protein>
<comment type="caution">
    <text evidence="2">The sequence shown here is derived from an EMBL/GenBank/DDBJ whole genome shotgun (WGS) entry which is preliminary data.</text>
</comment>
<gene>
    <name evidence="2" type="ORF">R4I43_28125</name>
</gene>
<evidence type="ECO:0000313" key="3">
    <source>
        <dbReference type="Proteomes" id="UP001327093"/>
    </source>
</evidence>
<evidence type="ECO:0000256" key="1">
    <source>
        <dbReference type="SAM" id="MobiDB-lite"/>
    </source>
</evidence>
<evidence type="ECO:0000313" key="2">
    <source>
        <dbReference type="EMBL" id="MEB3371281.1"/>
    </source>
</evidence>
<sequence length="338" mass="37811">MEDFSLLTPRNPNSTERIQLRRRLGRLQTMDTSIAKATSNMARLAAEKPKLANVLIRRRFVRRTERAPGDHSDRSLPPRPLRPPSTRIMSPRGAALRFYLTALFEAQVSEARADTRPVNNRSLRGTHDDTGWADLLASPARNASGNVYMNVAAKKRRQIHEALGRLHREELVALPNINAGSNKYEGFRLMDEGGAREQGPNELYRLPKAKDKDAFELPITFFTQGWVHCFEDTELAFVLMMASLGATTKEVTIEGAIRLLCYGLGRDAYEAHVMLNRLGLLEVRPAPNRYADGKIQNYGGPSDAHLHSFKLLPEGFETPAYHAVLAAIDKALDQDGDN</sequence>
<proteinExistence type="predicted"/>
<accession>A0ABU6AIM8</accession>
<keyword evidence="3" id="KW-1185">Reference proteome</keyword>
<name>A0ABU6AIM8_9PSEU</name>
<organism evidence="2 3">
    <name type="scientific">Saccharopolyspora mangrovi</name>
    <dbReference type="NCBI Taxonomy" id="3082379"/>
    <lineage>
        <taxon>Bacteria</taxon>
        <taxon>Bacillati</taxon>
        <taxon>Actinomycetota</taxon>
        <taxon>Actinomycetes</taxon>
        <taxon>Pseudonocardiales</taxon>
        <taxon>Pseudonocardiaceae</taxon>
        <taxon>Saccharopolyspora</taxon>
    </lineage>
</organism>
<dbReference type="Proteomes" id="UP001327093">
    <property type="component" value="Unassembled WGS sequence"/>
</dbReference>